<dbReference type="InterPro" id="IPR002867">
    <property type="entry name" value="IBR_dom"/>
</dbReference>
<evidence type="ECO:0000256" key="8">
    <source>
        <dbReference type="ARBA" id="ARBA00022833"/>
    </source>
</evidence>
<evidence type="ECO:0000313" key="10">
    <source>
        <dbReference type="WBParaSite" id="GPUH_0002048101-mRNA-1"/>
    </source>
</evidence>
<reference evidence="10" key="1">
    <citation type="submission" date="2016-06" db="UniProtKB">
        <authorList>
            <consortium name="WormBaseParasite"/>
        </authorList>
    </citation>
    <scope>IDENTIFICATION</scope>
</reference>
<organism evidence="10">
    <name type="scientific">Gongylonema pulchrum</name>
    <dbReference type="NCBI Taxonomy" id="637853"/>
    <lineage>
        <taxon>Eukaryota</taxon>
        <taxon>Metazoa</taxon>
        <taxon>Ecdysozoa</taxon>
        <taxon>Nematoda</taxon>
        <taxon>Chromadorea</taxon>
        <taxon>Rhabditida</taxon>
        <taxon>Spirurina</taxon>
        <taxon>Spiruromorpha</taxon>
        <taxon>Spiruroidea</taxon>
        <taxon>Gongylonematidae</taxon>
        <taxon>Gongylonema</taxon>
    </lineage>
</organism>
<feature type="domain" description="RING-type" evidence="9">
    <location>
        <begin position="10"/>
        <end position="174"/>
    </location>
</feature>
<dbReference type="SMART" id="SM00647">
    <property type="entry name" value="IBR"/>
    <property type="match status" value="1"/>
</dbReference>
<keyword evidence="7" id="KW-0833">Ubl conjugation pathway</keyword>
<dbReference type="PROSITE" id="PS51873">
    <property type="entry name" value="TRIAD"/>
    <property type="match status" value="1"/>
</dbReference>
<evidence type="ECO:0000256" key="3">
    <source>
        <dbReference type="ARBA" id="ARBA00022679"/>
    </source>
</evidence>
<evidence type="ECO:0000256" key="4">
    <source>
        <dbReference type="ARBA" id="ARBA00022723"/>
    </source>
</evidence>
<dbReference type="Pfam" id="PF01485">
    <property type="entry name" value="IBR"/>
    <property type="match status" value="1"/>
</dbReference>
<keyword evidence="6" id="KW-0863">Zinc-finger</keyword>
<keyword evidence="3" id="KW-0808">Transferase</keyword>
<protein>
    <recommendedName>
        <fullName evidence="2">RBR-type E3 ubiquitin transferase</fullName>
        <ecNumber evidence="2">2.3.2.31</ecNumber>
    </recommendedName>
</protein>
<dbReference type="InterPro" id="IPR031127">
    <property type="entry name" value="E3_UB_ligase_RBR"/>
</dbReference>
<evidence type="ECO:0000256" key="7">
    <source>
        <dbReference type="ARBA" id="ARBA00022786"/>
    </source>
</evidence>
<evidence type="ECO:0000256" key="1">
    <source>
        <dbReference type="ARBA" id="ARBA00001798"/>
    </source>
</evidence>
<dbReference type="SUPFAM" id="SSF57850">
    <property type="entry name" value="RING/U-box"/>
    <property type="match status" value="1"/>
</dbReference>
<dbReference type="PANTHER" id="PTHR11685">
    <property type="entry name" value="RBR FAMILY RING FINGER AND IBR DOMAIN-CONTAINING"/>
    <property type="match status" value="1"/>
</dbReference>
<keyword evidence="4" id="KW-0479">Metal-binding</keyword>
<dbReference type="Gene3D" id="2.20.25.20">
    <property type="match status" value="1"/>
</dbReference>
<sequence>LEETMDRVVSALDIPVPLAKLLLQLYKWDYITVLDLYCADSEKLLVDCNIHAGSSKQPLDDRISCMENGCNVICMEDFVLNILKENSDLKEKYEQLRFKDCVESHPKLRFCSGPDCHMIIMAEYSAAKKVTCTKCETSFCFRCGSDYHAPTSCETIRKWLIKCADDSETANYIR</sequence>
<keyword evidence="5" id="KW-0677">Repeat</keyword>
<keyword evidence="8" id="KW-0862">Zinc</keyword>
<proteinExistence type="predicted"/>
<dbReference type="GO" id="GO:0061630">
    <property type="term" value="F:ubiquitin protein ligase activity"/>
    <property type="evidence" value="ECO:0007669"/>
    <property type="project" value="UniProtKB-EC"/>
</dbReference>
<accession>A0A183EHL5</accession>
<dbReference type="InterPro" id="IPR047555">
    <property type="entry name" value="BRcat_RBR_TRIAD1"/>
</dbReference>
<dbReference type="GO" id="GO:0008270">
    <property type="term" value="F:zinc ion binding"/>
    <property type="evidence" value="ECO:0007669"/>
    <property type="project" value="UniProtKB-KW"/>
</dbReference>
<dbReference type="EC" id="2.3.2.31" evidence="2"/>
<dbReference type="CDD" id="cd20344">
    <property type="entry name" value="BRcat_RBR_TRIAD1"/>
    <property type="match status" value="1"/>
</dbReference>
<dbReference type="InterPro" id="IPR044066">
    <property type="entry name" value="TRIAD_supradom"/>
</dbReference>
<evidence type="ECO:0000256" key="5">
    <source>
        <dbReference type="ARBA" id="ARBA00022737"/>
    </source>
</evidence>
<dbReference type="GO" id="GO:0016567">
    <property type="term" value="P:protein ubiquitination"/>
    <property type="evidence" value="ECO:0007669"/>
    <property type="project" value="InterPro"/>
</dbReference>
<name>A0A183EHL5_9BILA</name>
<evidence type="ECO:0000256" key="2">
    <source>
        <dbReference type="ARBA" id="ARBA00012251"/>
    </source>
</evidence>
<evidence type="ECO:0000259" key="9">
    <source>
        <dbReference type="PROSITE" id="PS51873"/>
    </source>
</evidence>
<evidence type="ECO:0000256" key="6">
    <source>
        <dbReference type="ARBA" id="ARBA00022771"/>
    </source>
</evidence>
<dbReference type="AlphaFoldDB" id="A0A183EHL5"/>
<dbReference type="WBParaSite" id="GPUH_0002048101-mRNA-1">
    <property type="protein sequence ID" value="GPUH_0002048101-mRNA-1"/>
    <property type="gene ID" value="GPUH_0002048101"/>
</dbReference>
<comment type="catalytic activity">
    <reaction evidence="1">
        <text>[E2 ubiquitin-conjugating enzyme]-S-ubiquitinyl-L-cysteine + [acceptor protein]-L-lysine = [E2 ubiquitin-conjugating enzyme]-L-cysteine + [acceptor protein]-N(6)-ubiquitinyl-L-lysine.</text>
        <dbReference type="EC" id="2.3.2.31"/>
    </reaction>
</comment>